<protein>
    <recommendedName>
        <fullName evidence="2">DUF2470 domain-containing protein</fullName>
    </recommendedName>
</protein>
<reference evidence="3 4" key="1">
    <citation type="journal article" date="2018" name="Evol. Lett.">
        <title>Horizontal gene cluster transfer increased hallucinogenic mushroom diversity.</title>
        <authorList>
            <person name="Reynolds H.T."/>
            <person name="Vijayakumar V."/>
            <person name="Gluck-Thaler E."/>
            <person name="Korotkin H.B."/>
            <person name="Matheny P.B."/>
            <person name="Slot J.C."/>
        </authorList>
    </citation>
    <scope>NUCLEOTIDE SEQUENCE [LARGE SCALE GENOMIC DNA]</scope>
    <source>
        <strain evidence="3 4">SRW20</strain>
    </source>
</reference>
<dbReference type="SUPFAM" id="SSF52047">
    <property type="entry name" value="RNI-like"/>
    <property type="match status" value="1"/>
</dbReference>
<evidence type="ECO:0000313" key="3">
    <source>
        <dbReference type="EMBL" id="PPQ68901.1"/>
    </source>
</evidence>
<dbReference type="OrthoDB" id="2987979at2759"/>
<feature type="transmembrane region" description="Helical" evidence="1">
    <location>
        <begin position="140"/>
        <end position="162"/>
    </location>
</feature>
<gene>
    <name evidence="3" type="ORF">CVT26_001838</name>
</gene>
<evidence type="ECO:0000259" key="2">
    <source>
        <dbReference type="Pfam" id="PF10615"/>
    </source>
</evidence>
<organism evidence="3 4">
    <name type="scientific">Gymnopilus dilepis</name>
    <dbReference type="NCBI Taxonomy" id="231916"/>
    <lineage>
        <taxon>Eukaryota</taxon>
        <taxon>Fungi</taxon>
        <taxon>Dikarya</taxon>
        <taxon>Basidiomycota</taxon>
        <taxon>Agaricomycotina</taxon>
        <taxon>Agaricomycetes</taxon>
        <taxon>Agaricomycetidae</taxon>
        <taxon>Agaricales</taxon>
        <taxon>Agaricineae</taxon>
        <taxon>Hymenogastraceae</taxon>
        <taxon>Gymnopilus</taxon>
    </lineage>
</organism>
<feature type="domain" description="DUF2470" evidence="2">
    <location>
        <begin position="16"/>
        <end position="85"/>
    </location>
</feature>
<dbReference type="Proteomes" id="UP000284706">
    <property type="component" value="Unassembled WGS sequence"/>
</dbReference>
<evidence type="ECO:0000256" key="1">
    <source>
        <dbReference type="SAM" id="Phobius"/>
    </source>
</evidence>
<sequence length="732" mass="84158">MADPVAEKSGFLRMYMSSHPDTLVAYAKWFGKVKETIKSAEMTAIDSKSMTLTCTLQEGSKKVVVVPIEPPLKGYDDVKPRLLEMKAMAQEGLGMIKAPKITFFEFPRDAWFSSVLIVFVVFVHLWKGSPSAAGRFADAVVSYTGTGVFTFSYWFIVVTHALESLYMFSLCRRHSTGPFLGPLNLEVFAGLRSMGCLDIPTTSVGPKPPRITGNDIPDDVWRIIADYTLGLELPARRDVDPMSRYMAVNRSFFHYALDKRYGEVRWIKVDAGFLHRLRRLREPFIAQHVKRLYIRAWFVRLLLQNHLTTPVTDKAKSMIKSSFHSVASKFEKRKRKKHEKEPVPDWLSTKDVLPSLIAAVRGMTNVVELNFEWRDLPLNKDTSIFLTSTRAAFDKSLRKLVLRAQIPKFKELLTLANFDNIDELFFHFDYRPGDDKDLHANPQDPDLQHLLSTVVAFINQRRPSLRTLSISSSSSVDLADFFKALASEPFPSLRRFAVQLSFNEKVLSNPSGIFDIMQTRVAGLQHVSFLSTWPEQIQAKADRTVIYEQKISDWTRMNDELLSGHIYLSNLESLDLPFVSTSKTVPLLRRSRDTLTRLRLTDHYLSRDEVKEVVSVFKHRSFELQHLHLEVEILDLPLIQLLAKKLPTLHSLVIIFDSVTYFLEQEEKGKPHAALREWRLHELAVFERRYQSPDPDIRAMSSREESIERQVMHRFCTLVPSIRVLKGSRILR</sequence>
<dbReference type="Gene3D" id="3.20.180.10">
    <property type="entry name" value="PNP-oxidase-like"/>
    <property type="match status" value="1"/>
</dbReference>
<dbReference type="Gene3D" id="3.80.10.10">
    <property type="entry name" value="Ribonuclease Inhibitor"/>
    <property type="match status" value="1"/>
</dbReference>
<keyword evidence="1" id="KW-0812">Transmembrane</keyword>
<keyword evidence="1" id="KW-0472">Membrane</keyword>
<accession>A0A409VRK7</accession>
<dbReference type="InterPro" id="IPR032675">
    <property type="entry name" value="LRR_dom_sf"/>
</dbReference>
<dbReference type="PANTHER" id="PTHR37783">
    <property type="entry name" value="MEMBRANE PROTEIN, PUTATIVE (AFU_ORTHOLOGUE AFUA_1G04315)-RELATED"/>
    <property type="match status" value="1"/>
</dbReference>
<dbReference type="InterPro" id="IPR037119">
    <property type="entry name" value="Haem_oxidase_HugZ-like_sf"/>
</dbReference>
<dbReference type="InterPro" id="IPR019595">
    <property type="entry name" value="DUF2470"/>
</dbReference>
<dbReference type="PANTHER" id="PTHR37783:SF1">
    <property type="entry name" value="MEMBRANE PROTEIN, PUTATIVE (AFU_ORTHOLOGUE AFUA_1G04315)-RELATED"/>
    <property type="match status" value="1"/>
</dbReference>
<comment type="caution">
    <text evidence="3">The sequence shown here is derived from an EMBL/GenBank/DDBJ whole genome shotgun (WGS) entry which is preliminary data.</text>
</comment>
<evidence type="ECO:0000313" key="4">
    <source>
        <dbReference type="Proteomes" id="UP000284706"/>
    </source>
</evidence>
<dbReference type="EMBL" id="NHYE01005585">
    <property type="protein sequence ID" value="PPQ68901.1"/>
    <property type="molecule type" value="Genomic_DNA"/>
</dbReference>
<proteinExistence type="predicted"/>
<dbReference type="InParanoid" id="A0A409VRK7"/>
<feature type="transmembrane region" description="Helical" evidence="1">
    <location>
        <begin position="110"/>
        <end position="128"/>
    </location>
</feature>
<dbReference type="AlphaFoldDB" id="A0A409VRK7"/>
<keyword evidence="1" id="KW-1133">Transmembrane helix</keyword>
<name>A0A409VRK7_9AGAR</name>
<keyword evidence="4" id="KW-1185">Reference proteome</keyword>
<dbReference type="Pfam" id="PF10615">
    <property type="entry name" value="DUF2470"/>
    <property type="match status" value="1"/>
</dbReference>